<organism evidence="1 2">
    <name type="scientific">Microthlaspi erraticum</name>
    <dbReference type="NCBI Taxonomy" id="1685480"/>
    <lineage>
        <taxon>Eukaryota</taxon>
        <taxon>Viridiplantae</taxon>
        <taxon>Streptophyta</taxon>
        <taxon>Embryophyta</taxon>
        <taxon>Tracheophyta</taxon>
        <taxon>Spermatophyta</taxon>
        <taxon>Magnoliopsida</taxon>
        <taxon>eudicotyledons</taxon>
        <taxon>Gunneridae</taxon>
        <taxon>Pentapetalae</taxon>
        <taxon>rosids</taxon>
        <taxon>malvids</taxon>
        <taxon>Brassicales</taxon>
        <taxon>Brassicaceae</taxon>
        <taxon>Coluteocarpeae</taxon>
        <taxon>Microthlaspi</taxon>
    </lineage>
</organism>
<gene>
    <name evidence="1" type="ORF">MERR_LOCUS22905</name>
</gene>
<comment type="caution">
    <text evidence="1">The sequence shown here is derived from an EMBL/GenBank/DDBJ whole genome shotgun (WGS) entry which is preliminary data.</text>
</comment>
<accession>A0A6D2J2H0</accession>
<sequence length="213" mass="24287">MRCKQCNRTDFQLDEDTGNPYCSGCGTIPEYDNYVAQIGGINGPQGTYIQVGRTGIGHVLAYKEKKVYEAKNLIEVIAERLNLGTKSEEVKSMIEEEERVFCLWRRLLMLLDVIVGGESQLSCVSNTDDDELSAKQLCTTYKEFDDGVRNGTIVRRSEENDNSSRSVFQMVPCEDWWKGKSKMSQRLPLKEVLEKDVGLEALPPYLKWIGRIW</sequence>
<dbReference type="InterPro" id="IPR053340">
    <property type="entry name" value="PTF2"/>
</dbReference>
<name>A0A6D2J2H0_9BRAS</name>
<evidence type="ECO:0000313" key="2">
    <source>
        <dbReference type="Proteomes" id="UP000467841"/>
    </source>
</evidence>
<dbReference type="AlphaFoldDB" id="A0A6D2J2H0"/>
<evidence type="ECO:0000313" key="1">
    <source>
        <dbReference type="EMBL" id="CAA7035670.1"/>
    </source>
</evidence>
<proteinExistence type="predicted"/>
<keyword evidence="2" id="KW-1185">Reference proteome</keyword>
<dbReference type="EMBL" id="CACVBM020001162">
    <property type="protein sequence ID" value="CAA7035670.1"/>
    <property type="molecule type" value="Genomic_DNA"/>
</dbReference>
<dbReference type="PANTHER" id="PTHR48428:SF1">
    <property type="entry name" value="PLANT-SPECIFIC TFIIB-RELATED PROTEIN PTF2"/>
    <property type="match status" value="1"/>
</dbReference>
<dbReference type="PANTHER" id="PTHR48428">
    <property type="entry name" value="PLANT-SPECIFIC TFIIB-RELATED PROTEIN PTF2"/>
    <property type="match status" value="1"/>
</dbReference>
<evidence type="ECO:0008006" key="3">
    <source>
        <dbReference type="Google" id="ProtNLM"/>
    </source>
</evidence>
<protein>
    <recommendedName>
        <fullName evidence="3">TFIIB-type domain-containing protein</fullName>
    </recommendedName>
</protein>
<dbReference type="SUPFAM" id="SSF57783">
    <property type="entry name" value="Zinc beta-ribbon"/>
    <property type="match status" value="1"/>
</dbReference>
<dbReference type="Proteomes" id="UP000467841">
    <property type="component" value="Unassembled WGS sequence"/>
</dbReference>
<reference evidence="1" key="1">
    <citation type="submission" date="2020-01" db="EMBL/GenBank/DDBJ databases">
        <authorList>
            <person name="Mishra B."/>
        </authorList>
    </citation>
    <scope>NUCLEOTIDE SEQUENCE [LARGE SCALE GENOMIC DNA]</scope>
</reference>
<dbReference type="OrthoDB" id="511529at2759"/>